<dbReference type="OrthoDB" id="9837693at2759"/>
<feature type="transmembrane region" description="Helical" evidence="7">
    <location>
        <begin position="205"/>
        <end position="227"/>
    </location>
</feature>
<dbReference type="KEGG" id="tup:102495167"/>
<evidence type="ECO:0000256" key="5">
    <source>
        <dbReference type="ARBA" id="ARBA00022989"/>
    </source>
</evidence>
<feature type="transmembrane region" description="Helical" evidence="7">
    <location>
        <begin position="129"/>
        <end position="158"/>
    </location>
</feature>
<comment type="similarity">
    <text evidence="2">Belongs to the TMEM176 family.</text>
</comment>
<dbReference type="Proteomes" id="UP000011518">
    <property type="component" value="Unassembled WGS sequence"/>
</dbReference>
<dbReference type="InterPro" id="IPR009281">
    <property type="entry name" value="TMEM176A/TMEM176B"/>
</dbReference>
<keyword evidence="5 7" id="KW-1133">Transmembrane helix</keyword>
<evidence type="ECO:0000256" key="7">
    <source>
        <dbReference type="SAM" id="Phobius"/>
    </source>
</evidence>
<evidence type="ECO:0000313" key="9">
    <source>
        <dbReference type="Proteomes" id="UP000011518"/>
    </source>
</evidence>
<dbReference type="Pfam" id="PF04103">
    <property type="entry name" value="CD20"/>
    <property type="match status" value="1"/>
</dbReference>
<feature type="transmembrane region" description="Helical" evidence="7">
    <location>
        <begin position="100"/>
        <end position="117"/>
    </location>
</feature>
<dbReference type="AlphaFoldDB" id="L9KUE8"/>
<protein>
    <submittedName>
        <fullName evidence="8">Transmembrane protein 176A</fullName>
    </submittedName>
</protein>
<keyword evidence="3" id="KW-0597">Phosphoprotein</keyword>
<dbReference type="EMBL" id="KB320710">
    <property type="protein sequence ID" value="ELW64817.1"/>
    <property type="molecule type" value="Genomic_DNA"/>
</dbReference>
<dbReference type="PANTHER" id="PTHR15756">
    <property type="entry name" value="LR8/HCA112"/>
    <property type="match status" value="1"/>
</dbReference>
<evidence type="ECO:0000256" key="6">
    <source>
        <dbReference type="ARBA" id="ARBA00023136"/>
    </source>
</evidence>
<gene>
    <name evidence="8" type="ORF">TREES_T100003009</name>
</gene>
<keyword evidence="6 7" id="KW-0472">Membrane</keyword>
<keyword evidence="9" id="KW-1185">Reference proteome</keyword>
<accession>L9KUE8</accession>
<dbReference type="PANTHER" id="PTHR15756:SF6">
    <property type="entry name" value="TRANSMEMBRANE PROTEIN 176A"/>
    <property type="match status" value="1"/>
</dbReference>
<dbReference type="InParanoid" id="L9KUE8"/>
<evidence type="ECO:0000256" key="3">
    <source>
        <dbReference type="ARBA" id="ARBA00022553"/>
    </source>
</evidence>
<organism evidence="8 9">
    <name type="scientific">Tupaia chinensis</name>
    <name type="common">Chinese tree shrew</name>
    <name type="synonym">Tupaia belangeri chinensis</name>
    <dbReference type="NCBI Taxonomy" id="246437"/>
    <lineage>
        <taxon>Eukaryota</taxon>
        <taxon>Metazoa</taxon>
        <taxon>Chordata</taxon>
        <taxon>Craniata</taxon>
        <taxon>Vertebrata</taxon>
        <taxon>Euteleostomi</taxon>
        <taxon>Mammalia</taxon>
        <taxon>Eutheria</taxon>
        <taxon>Euarchontoglires</taxon>
        <taxon>Scandentia</taxon>
        <taxon>Tupaiidae</taxon>
        <taxon>Tupaia</taxon>
    </lineage>
</organism>
<evidence type="ECO:0000256" key="2">
    <source>
        <dbReference type="ARBA" id="ARBA00006022"/>
    </source>
</evidence>
<dbReference type="GO" id="GO:0016020">
    <property type="term" value="C:membrane"/>
    <property type="evidence" value="ECO:0007669"/>
    <property type="project" value="UniProtKB-SubCell"/>
</dbReference>
<sequence length="247" mass="27000">MSADMGTEDGREAAPEAPQPVHVDVHIHQESELAKLLLTKCSLLQPQAPAPGTSNQPPCRSRLLVASWVVQIVLGVLSCAQGGFFFLFRYNAVYSSGAPFWGGAVAVLAGATSFIYEKRGGICWALLRSLFALAAFSTAIATIVIGTDFGGLISYYIASRYCGNYTSSYWPTAAPSTKSPEEARRQEQCLSYMDMLQALSISCQAILLTIWVLLLLASLTPLFLYCWRRFRTKEKKDQRKLLGTGGI</sequence>
<keyword evidence="4 7" id="KW-0812">Transmembrane</keyword>
<dbReference type="eggNOG" id="ENOG502SF8T">
    <property type="taxonomic scope" value="Eukaryota"/>
</dbReference>
<dbReference type="InterPro" id="IPR007237">
    <property type="entry name" value="CD20-like"/>
</dbReference>
<reference evidence="9" key="1">
    <citation type="submission" date="2012-07" db="EMBL/GenBank/DDBJ databases">
        <title>Genome of the Chinese tree shrew, a rising model animal genetically related to primates.</title>
        <authorList>
            <person name="Zhang G."/>
            <person name="Fan Y."/>
            <person name="Yao Y."/>
            <person name="Huang Z."/>
        </authorList>
    </citation>
    <scope>NUCLEOTIDE SEQUENCE [LARGE SCALE GENOMIC DNA]</scope>
</reference>
<comment type="subcellular location">
    <subcellularLocation>
        <location evidence="1">Membrane</location>
        <topology evidence="1">Multi-pass membrane protein</topology>
    </subcellularLocation>
</comment>
<dbReference type="FunCoup" id="L9KUE8">
    <property type="interactions" value="1"/>
</dbReference>
<proteinExistence type="inferred from homology"/>
<evidence type="ECO:0000313" key="8">
    <source>
        <dbReference type="EMBL" id="ELW64817.1"/>
    </source>
</evidence>
<feature type="transmembrane region" description="Helical" evidence="7">
    <location>
        <begin position="63"/>
        <end position="88"/>
    </location>
</feature>
<reference evidence="9" key="2">
    <citation type="journal article" date="2013" name="Nat. Commun.">
        <title>Genome of the Chinese tree shrew.</title>
        <authorList>
            <person name="Fan Y."/>
            <person name="Huang Z.Y."/>
            <person name="Cao C.C."/>
            <person name="Chen C.S."/>
            <person name="Chen Y.X."/>
            <person name="Fan D.D."/>
            <person name="He J."/>
            <person name="Hou H.L."/>
            <person name="Hu L."/>
            <person name="Hu X.T."/>
            <person name="Jiang X.T."/>
            <person name="Lai R."/>
            <person name="Lang Y.S."/>
            <person name="Liang B."/>
            <person name="Liao S.G."/>
            <person name="Mu D."/>
            <person name="Ma Y.Y."/>
            <person name="Niu Y.Y."/>
            <person name="Sun X.Q."/>
            <person name="Xia J.Q."/>
            <person name="Xiao J."/>
            <person name="Xiong Z.Q."/>
            <person name="Xu L."/>
            <person name="Yang L."/>
            <person name="Zhang Y."/>
            <person name="Zhao W."/>
            <person name="Zhao X.D."/>
            <person name="Zheng Y.T."/>
            <person name="Zhou J.M."/>
            <person name="Zhu Y.B."/>
            <person name="Zhang G.J."/>
            <person name="Wang J."/>
            <person name="Yao Y.G."/>
        </authorList>
    </citation>
    <scope>NUCLEOTIDE SEQUENCE [LARGE SCALE GENOMIC DNA]</scope>
</reference>
<name>L9KUE8_TUPCH</name>
<dbReference type="STRING" id="246437.L9KUE8"/>
<evidence type="ECO:0000256" key="1">
    <source>
        <dbReference type="ARBA" id="ARBA00004141"/>
    </source>
</evidence>
<evidence type="ECO:0000256" key="4">
    <source>
        <dbReference type="ARBA" id="ARBA00022692"/>
    </source>
</evidence>